<name>A0A438EZE1_VITVI</name>
<dbReference type="Proteomes" id="UP000288805">
    <property type="component" value="Unassembled WGS sequence"/>
</dbReference>
<keyword evidence="3" id="KW-0418">Kinase</keyword>
<proteinExistence type="predicted"/>
<feature type="region of interest" description="Disordered" evidence="1">
    <location>
        <begin position="1"/>
        <end position="54"/>
    </location>
</feature>
<dbReference type="SMART" id="SM00293">
    <property type="entry name" value="PWWP"/>
    <property type="match status" value="1"/>
</dbReference>
<dbReference type="PROSITE" id="PS50812">
    <property type="entry name" value="PWWP"/>
    <property type="match status" value="1"/>
</dbReference>
<evidence type="ECO:0000313" key="3">
    <source>
        <dbReference type="EMBL" id="RVW53110.1"/>
    </source>
</evidence>
<feature type="compositionally biased region" description="Polar residues" evidence="1">
    <location>
        <begin position="635"/>
        <end position="645"/>
    </location>
</feature>
<evidence type="ECO:0000256" key="1">
    <source>
        <dbReference type="SAM" id="MobiDB-lite"/>
    </source>
</evidence>
<feature type="compositionally biased region" description="Basic and acidic residues" evidence="1">
    <location>
        <begin position="507"/>
        <end position="518"/>
    </location>
</feature>
<dbReference type="GO" id="GO:0016301">
    <property type="term" value="F:kinase activity"/>
    <property type="evidence" value="ECO:0007669"/>
    <property type="project" value="UniProtKB-KW"/>
</dbReference>
<dbReference type="AlphaFoldDB" id="A0A438EZE1"/>
<feature type="region of interest" description="Disordered" evidence="1">
    <location>
        <begin position="417"/>
        <end position="573"/>
    </location>
</feature>
<dbReference type="Pfam" id="PF00855">
    <property type="entry name" value="PWWP"/>
    <property type="match status" value="1"/>
</dbReference>
<feature type="compositionally biased region" description="Polar residues" evidence="1">
    <location>
        <begin position="779"/>
        <end position="791"/>
    </location>
</feature>
<feature type="compositionally biased region" description="Basic and acidic residues" evidence="1">
    <location>
        <begin position="445"/>
        <end position="455"/>
    </location>
</feature>
<feature type="compositionally biased region" description="Basic and acidic residues" evidence="1">
    <location>
        <begin position="422"/>
        <end position="431"/>
    </location>
</feature>
<feature type="domain" description="PWWP" evidence="2">
    <location>
        <begin position="221"/>
        <end position="282"/>
    </location>
</feature>
<dbReference type="InterPro" id="IPR000313">
    <property type="entry name" value="PWWP_dom"/>
</dbReference>
<reference evidence="3 4" key="1">
    <citation type="journal article" date="2018" name="PLoS Genet.">
        <title>Population sequencing reveals clonal diversity and ancestral inbreeding in the grapevine cultivar Chardonnay.</title>
        <authorList>
            <person name="Roach M.J."/>
            <person name="Johnson D.L."/>
            <person name="Bohlmann J."/>
            <person name="van Vuuren H.J."/>
            <person name="Jones S.J."/>
            <person name="Pretorius I.S."/>
            <person name="Schmidt S.A."/>
            <person name="Borneman A.R."/>
        </authorList>
    </citation>
    <scope>NUCLEOTIDE SEQUENCE [LARGE SCALE GENOMIC DNA]</scope>
    <source>
        <strain evidence="4">cv. Chardonnay</strain>
        <tissue evidence="3">Leaf</tissue>
    </source>
</reference>
<accession>A0A438EZE1</accession>
<dbReference type="PANTHER" id="PTHR42851:SF8">
    <property type="entry name" value="PWWP DOMAIN-CONTAINING PROTEIN"/>
    <property type="match status" value="1"/>
</dbReference>
<feature type="compositionally biased region" description="Basic and acidic residues" evidence="1">
    <location>
        <begin position="542"/>
        <end position="562"/>
    </location>
</feature>
<feature type="compositionally biased region" description="Low complexity" evidence="1">
    <location>
        <begin position="22"/>
        <end position="32"/>
    </location>
</feature>
<dbReference type="EMBL" id="QGNW01001158">
    <property type="protein sequence ID" value="RVW53110.1"/>
    <property type="molecule type" value="Genomic_DNA"/>
</dbReference>
<feature type="region of interest" description="Disordered" evidence="1">
    <location>
        <begin position="755"/>
        <end position="861"/>
    </location>
</feature>
<feature type="compositionally biased region" description="Basic and acidic residues" evidence="1">
    <location>
        <begin position="11"/>
        <end position="21"/>
    </location>
</feature>
<feature type="compositionally biased region" description="Basic and acidic residues" evidence="1">
    <location>
        <begin position="467"/>
        <end position="482"/>
    </location>
</feature>
<evidence type="ECO:0000313" key="4">
    <source>
        <dbReference type="Proteomes" id="UP000288805"/>
    </source>
</evidence>
<keyword evidence="3" id="KW-0808">Transferase</keyword>
<dbReference type="Gene3D" id="2.30.30.140">
    <property type="match status" value="1"/>
</dbReference>
<dbReference type="CDD" id="cd05162">
    <property type="entry name" value="PWWP"/>
    <property type="match status" value="1"/>
</dbReference>
<gene>
    <name evidence="3" type="primary">ATM_3</name>
    <name evidence="3" type="ORF">CK203_080632</name>
</gene>
<feature type="compositionally biased region" description="Polar residues" evidence="1">
    <location>
        <begin position="521"/>
        <end position="541"/>
    </location>
</feature>
<dbReference type="PANTHER" id="PTHR42851">
    <property type="entry name" value="ALDOLASE-RELATED"/>
    <property type="match status" value="1"/>
</dbReference>
<protein>
    <submittedName>
        <fullName evidence="3">Serine/threonine-protein kinase ATM</fullName>
    </submittedName>
</protein>
<feature type="region of interest" description="Disordered" evidence="1">
    <location>
        <begin position="608"/>
        <end position="645"/>
    </location>
</feature>
<organism evidence="3 4">
    <name type="scientific">Vitis vinifera</name>
    <name type="common">Grape</name>
    <dbReference type="NCBI Taxonomy" id="29760"/>
    <lineage>
        <taxon>Eukaryota</taxon>
        <taxon>Viridiplantae</taxon>
        <taxon>Streptophyta</taxon>
        <taxon>Embryophyta</taxon>
        <taxon>Tracheophyta</taxon>
        <taxon>Spermatophyta</taxon>
        <taxon>Magnoliopsida</taxon>
        <taxon>eudicotyledons</taxon>
        <taxon>Gunneridae</taxon>
        <taxon>Pentapetalae</taxon>
        <taxon>rosids</taxon>
        <taxon>Vitales</taxon>
        <taxon>Vitaceae</taxon>
        <taxon>Viteae</taxon>
        <taxon>Vitis</taxon>
    </lineage>
</organism>
<comment type="caution">
    <text evidence="3">The sequence shown here is derived from an EMBL/GenBank/DDBJ whole genome shotgun (WGS) entry which is preliminary data.</text>
</comment>
<dbReference type="InterPro" id="IPR053063">
    <property type="entry name" value="PWWP_domain_containing_PDP"/>
</dbReference>
<evidence type="ECO:0000259" key="2">
    <source>
        <dbReference type="PROSITE" id="PS50812"/>
    </source>
</evidence>
<sequence length="1236" mass="133364">MGEKPNAPKTLTEDPGAKALEEASGSFGFSESPTGSVSVLVEKNGGSADVDDKDNGVSNVVVATLAGTEKCLGVGQTEKCCLLNEGVVVETKVHGASDSVESQIVLPQNNEVSVEGDTSLSEVGRIGNGDEKSGIEKMVMDEEMKDCPMSPLDGVESPKKIEVSGDGISLVVEVSGPPSGVIGDNLDEANCSGLEVDAKKTKESGNKEGEAIDNQDCKFSIGDLVWVKTKSESWWPGQICDPMDVSKYVAKCSSGHSFLVGYFGNGKFDWCSPSQLKPLHEDFEQMSGQTNSRSFLGAVEKAVNEIGRHVKLEMTCSCILKKSRTELPSLLAGNSGVKEELSVPEHKMCDLVAPFEPAKFLAHLKNLARVVSMSSMLEFAVLKSRLSAFYCSIGHCQLSMRQLRGTNDVEDSAGDELTARSNVDDQIREQNQDGFGKTPSTSLQKESENLQDKVSHTKKTVGPAKISRQDMDVVQENHRKDVAEEEIISNNPPSKTRKRKKRGGFQVRKECHEAEDVGKLASSSEEAGLSRSPTTMENKASNVRDGDSGTGTKSEKGVESRERKKSKYLSPPYINLNWGRKGPVLEDSETEDPKVPKVSCAGVGMNEASEQLGAPPPIVKCSGKAQKKRSRKSVSEGNTSGDVDSINASSAVMLSELRFAALDCLYPSERKNFVSIERFFHRFRCSMYSEASQCKMYENNISGEKEALAAEPSSLEKGPLEIKLPIKPEPKKRKKKEKVTLKHLAELTAGIPDASGNHVKSSLLGKDSAGDELRGVNGHSHNMQEMSCQSSKGKPGRKMMKKKEGTNSKRSKTKPTPGLLDVNVGIVTSSSLINDSGEVKPLAPNGKPEPNKRKKEGATSERLHMKFTAGIPDLNRNSPVPSPSVEDLQVMSTVALDVNGNNAKPSPSMKDLPGMGLHSLGVIPELNGREGKEGASSNGEFTVSLPEVNGNIAKFSLMVEDSQVTSLLAPGGKLKPRKRKRKEKAMMECPEINCAASIPDLNGNSAEPSSTEKHLLEINCLSSKVKPERKKRRRKGEVGNKIVGGMLDINMNYNKVANTAEALGTTLTLTFAQGSPMPSKEALVEAFFKFGPLKESETEVLKDSPGAQVVFIRYSDAREAFQSLEKCSPFGPALVNYQLNHSSAASMALEQDRNQPAALASQPVESLKTPARSSGSKPPIGEARPLFFIRQNLEMMTSMLEKSGDNLSPEMRAKLEGEIKGLLKKVSTMVGSSSSS</sequence>
<dbReference type="SUPFAM" id="SSF63748">
    <property type="entry name" value="Tudor/PWWP/MBT"/>
    <property type="match status" value="1"/>
</dbReference>
<feature type="region of interest" description="Disordered" evidence="1">
    <location>
        <begin position="1150"/>
        <end position="1182"/>
    </location>
</feature>